<comment type="subcellular location">
    <subcellularLocation>
        <location evidence="4">Cytoplasm</location>
    </subcellularLocation>
</comment>
<comment type="function">
    <text evidence="3 13">Endonuclease that specifically degrades the RNA of RNA-DNA hybrids.</text>
</comment>
<keyword evidence="6" id="KW-0963">Cytoplasm</keyword>
<proteinExistence type="inferred from homology"/>
<dbReference type="GO" id="GO:0046872">
    <property type="term" value="F:metal ion binding"/>
    <property type="evidence" value="ECO:0007669"/>
    <property type="project" value="UniProtKB-KW"/>
</dbReference>
<keyword evidence="10 12" id="KW-0378">Hydrolase</keyword>
<comment type="cofactor">
    <cofactor evidence="12">
        <name>Mn(2+)</name>
        <dbReference type="ChEBI" id="CHEBI:29035"/>
    </cofactor>
    <cofactor evidence="12">
        <name>Mg(2+)</name>
        <dbReference type="ChEBI" id="CHEBI:18420"/>
    </cofactor>
    <text evidence="12">Manganese or magnesium. Binds 1 divalent metal ion per monomer in the absence of substrate. May bind a second metal ion after substrate binding.</text>
</comment>
<dbReference type="GO" id="GO:0005737">
    <property type="term" value="C:cytoplasm"/>
    <property type="evidence" value="ECO:0007669"/>
    <property type="project" value="UniProtKB-SubCell"/>
</dbReference>
<dbReference type="GO" id="GO:0003723">
    <property type="term" value="F:RNA binding"/>
    <property type="evidence" value="ECO:0007669"/>
    <property type="project" value="UniProtKB-UniRule"/>
</dbReference>
<dbReference type="GO" id="GO:0032299">
    <property type="term" value="C:ribonuclease H2 complex"/>
    <property type="evidence" value="ECO:0007669"/>
    <property type="project" value="TreeGrafter"/>
</dbReference>
<dbReference type="GO" id="GO:0043137">
    <property type="term" value="P:DNA replication, removal of RNA primer"/>
    <property type="evidence" value="ECO:0007669"/>
    <property type="project" value="TreeGrafter"/>
</dbReference>
<feature type="binding site" evidence="12">
    <location>
        <position position="248"/>
    </location>
    <ligand>
        <name>a divalent metal cation</name>
        <dbReference type="ChEBI" id="CHEBI:60240"/>
    </ligand>
</feature>
<dbReference type="AlphaFoldDB" id="A0A146G8M0"/>
<dbReference type="NCBIfam" id="TIGR00716">
    <property type="entry name" value="rnhC"/>
    <property type="match status" value="1"/>
</dbReference>
<evidence type="ECO:0000256" key="8">
    <source>
        <dbReference type="ARBA" id="ARBA00022723"/>
    </source>
</evidence>
<dbReference type="InParanoid" id="A0A146G8M0"/>
<dbReference type="PANTHER" id="PTHR10954">
    <property type="entry name" value="RIBONUCLEASE H2 SUBUNIT A"/>
    <property type="match status" value="1"/>
</dbReference>
<feature type="binding site" evidence="12">
    <location>
        <position position="143"/>
    </location>
    <ligand>
        <name>a divalent metal cation</name>
        <dbReference type="ChEBI" id="CHEBI:60240"/>
    </ligand>
</feature>
<dbReference type="InterPro" id="IPR004641">
    <property type="entry name" value="RNase_HIII"/>
</dbReference>
<evidence type="ECO:0000259" key="14">
    <source>
        <dbReference type="PROSITE" id="PS51975"/>
    </source>
</evidence>
<evidence type="ECO:0000256" key="11">
    <source>
        <dbReference type="ARBA" id="ARBA00022842"/>
    </source>
</evidence>
<dbReference type="InterPro" id="IPR012337">
    <property type="entry name" value="RNaseH-like_sf"/>
</dbReference>
<feature type="binding site" evidence="12">
    <location>
        <position position="144"/>
    </location>
    <ligand>
        <name>a divalent metal cation</name>
        <dbReference type="ChEBI" id="CHEBI:60240"/>
    </ligand>
</feature>
<evidence type="ECO:0000256" key="9">
    <source>
        <dbReference type="ARBA" id="ARBA00022759"/>
    </source>
</evidence>
<dbReference type="OrthoDB" id="9777935at2"/>
<evidence type="ECO:0000256" key="4">
    <source>
        <dbReference type="ARBA" id="ARBA00004496"/>
    </source>
</evidence>
<evidence type="ECO:0000256" key="6">
    <source>
        <dbReference type="ARBA" id="ARBA00022490"/>
    </source>
</evidence>
<evidence type="ECO:0000256" key="12">
    <source>
        <dbReference type="PROSITE-ProRule" id="PRU01319"/>
    </source>
</evidence>
<dbReference type="InterPro" id="IPR024567">
    <property type="entry name" value="RNase_HII/HIII_dom"/>
</dbReference>
<accession>A0A146G8M0</accession>
<reference evidence="16" key="1">
    <citation type="journal article" date="2017" name="Genome Announc.">
        <title>Draft Genome Sequence of Terrimicrobium sacchariphilum NM-5T, a Facultative Anaerobic Soil Bacterium of the Class Spartobacteria.</title>
        <authorList>
            <person name="Qiu Y.L."/>
            <person name="Tourlousse D.M."/>
            <person name="Matsuura N."/>
            <person name="Ohashi A."/>
            <person name="Sekiguchi Y."/>
        </authorList>
    </citation>
    <scope>NUCLEOTIDE SEQUENCE [LARGE SCALE GENOMIC DNA]</scope>
    <source>
        <strain evidence="16">NM-5</strain>
    </source>
</reference>
<protein>
    <recommendedName>
        <fullName evidence="13">Ribonuclease</fullName>
        <ecNumber evidence="13">3.1.26.4</ecNumber>
    </recommendedName>
</protein>
<keyword evidence="16" id="KW-1185">Reference proteome</keyword>
<evidence type="ECO:0000313" key="16">
    <source>
        <dbReference type="Proteomes" id="UP000076023"/>
    </source>
</evidence>
<evidence type="ECO:0000256" key="13">
    <source>
        <dbReference type="RuleBase" id="RU003515"/>
    </source>
</evidence>
<evidence type="ECO:0000256" key="5">
    <source>
        <dbReference type="ARBA" id="ARBA00008378"/>
    </source>
</evidence>
<gene>
    <name evidence="15" type="ORF">TSACC_22069</name>
</gene>
<dbReference type="InterPro" id="IPR036397">
    <property type="entry name" value="RNaseH_sf"/>
</dbReference>
<dbReference type="PIRSF" id="PIRSF037748">
    <property type="entry name" value="RnhC"/>
    <property type="match status" value="1"/>
</dbReference>
<dbReference type="InterPro" id="IPR012295">
    <property type="entry name" value="TBP_dom_sf"/>
</dbReference>
<dbReference type="Gene3D" id="3.30.420.10">
    <property type="entry name" value="Ribonuclease H-like superfamily/Ribonuclease H"/>
    <property type="match status" value="1"/>
</dbReference>
<feature type="domain" description="RNase H type-2" evidence="14">
    <location>
        <begin position="137"/>
        <end position="348"/>
    </location>
</feature>
<name>A0A146G8M0_TERSA</name>
<evidence type="ECO:0000313" key="15">
    <source>
        <dbReference type="EMBL" id="GAT33652.1"/>
    </source>
</evidence>
<dbReference type="Proteomes" id="UP000076023">
    <property type="component" value="Unassembled WGS sequence"/>
</dbReference>
<keyword evidence="11" id="KW-0460">Magnesium</keyword>
<dbReference type="GO" id="GO:0006298">
    <property type="term" value="P:mismatch repair"/>
    <property type="evidence" value="ECO:0007669"/>
    <property type="project" value="TreeGrafter"/>
</dbReference>
<dbReference type="EC" id="3.1.26.4" evidence="13"/>
<organism evidence="15 16">
    <name type="scientific">Terrimicrobium sacchariphilum</name>
    <dbReference type="NCBI Taxonomy" id="690879"/>
    <lineage>
        <taxon>Bacteria</taxon>
        <taxon>Pseudomonadati</taxon>
        <taxon>Verrucomicrobiota</taxon>
        <taxon>Terrimicrobiia</taxon>
        <taxon>Terrimicrobiales</taxon>
        <taxon>Terrimicrobiaceae</taxon>
        <taxon>Terrimicrobium</taxon>
    </lineage>
</organism>
<keyword evidence="9 12" id="KW-0255">Endonuclease</keyword>
<dbReference type="STRING" id="690879.TSACC_22069"/>
<dbReference type="PROSITE" id="PS51975">
    <property type="entry name" value="RNASE_H_2"/>
    <property type="match status" value="1"/>
</dbReference>
<dbReference type="EMBL" id="BDCO01000002">
    <property type="protein sequence ID" value="GAT33652.1"/>
    <property type="molecule type" value="Genomic_DNA"/>
</dbReference>
<dbReference type="GO" id="GO:0004523">
    <property type="term" value="F:RNA-DNA hybrid ribonuclease activity"/>
    <property type="evidence" value="ECO:0007669"/>
    <property type="project" value="UniProtKB-UniRule"/>
</dbReference>
<evidence type="ECO:0000256" key="1">
    <source>
        <dbReference type="ARBA" id="ARBA00000077"/>
    </source>
</evidence>
<sequence length="348" mass="38788">MAYGSVVSRQGSFRPLRRNHLASDWRIFSSASAVLRVLLGVPVSEKAITLYNTPLTSEQAAKLKLLLQADGYKFETRPYTLFFAQKDKLTIAVYEKGPKVVVQGRGTEEFVQYRLEPEILGEAKLGYDEVLKPEMFEPHFGIDESGKGDFFGPLVIAGAYVDRDIAQQFKKLGITDSKRIGSDKKIRDLAKAIRESRTPQSVVTISPERYNELYKKIGNLNRLLAWGHARVIENLCELKPDCPRALSDKFADVRVLQRALMEKGRAITLDQQTKAESDYAVAAASILAREKFIDWLDAHGKEAGVPLLRGVSKAVKAAGRQIAQQGGSESLARFAKMHFKTAQEVLTD</sequence>
<dbReference type="PANTHER" id="PTHR10954:SF23">
    <property type="entry name" value="RIBONUCLEASE"/>
    <property type="match status" value="1"/>
</dbReference>
<comment type="cofactor">
    <cofactor evidence="2">
        <name>Mg(2+)</name>
        <dbReference type="ChEBI" id="CHEBI:18420"/>
    </cofactor>
</comment>
<dbReference type="SUPFAM" id="SSF53098">
    <property type="entry name" value="Ribonuclease H-like"/>
    <property type="match status" value="1"/>
</dbReference>
<keyword evidence="7 12" id="KW-0540">Nuclease</keyword>
<comment type="caution">
    <text evidence="15">The sequence shown here is derived from an EMBL/GenBank/DDBJ whole genome shotgun (WGS) entry which is preliminary data.</text>
</comment>
<keyword evidence="8 12" id="KW-0479">Metal-binding</keyword>
<evidence type="ECO:0000256" key="7">
    <source>
        <dbReference type="ARBA" id="ARBA00022722"/>
    </source>
</evidence>
<dbReference type="InterPro" id="IPR001352">
    <property type="entry name" value="RNase_HII/HIII"/>
</dbReference>
<dbReference type="Pfam" id="PF01351">
    <property type="entry name" value="RNase_HII"/>
    <property type="match status" value="1"/>
</dbReference>
<comment type="catalytic activity">
    <reaction evidence="1 12 13">
        <text>Endonucleolytic cleavage to 5'-phosphomonoester.</text>
        <dbReference type="EC" id="3.1.26.4"/>
    </reaction>
</comment>
<evidence type="ECO:0000256" key="10">
    <source>
        <dbReference type="ARBA" id="ARBA00022801"/>
    </source>
</evidence>
<dbReference type="Gene3D" id="3.30.310.10">
    <property type="entry name" value="TATA-Binding Protein"/>
    <property type="match status" value="1"/>
</dbReference>
<comment type="similarity">
    <text evidence="5">Belongs to the RNase HII family. RnhC subfamily.</text>
</comment>
<evidence type="ECO:0000256" key="3">
    <source>
        <dbReference type="ARBA" id="ARBA00004065"/>
    </source>
</evidence>
<evidence type="ECO:0000256" key="2">
    <source>
        <dbReference type="ARBA" id="ARBA00001946"/>
    </source>
</evidence>
<dbReference type="CDD" id="cd06590">
    <property type="entry name" value="RNase_HII_bacteria_HIII_like"/>
    <property type="match status" value="1"/>
</dbReference>